<keyword evidence="11" id="KW-1185">Reference proteome</keyword>
<feature type="region of interest" description="Disordered" evidence="7">
    <location>
        <begin position="143"/>
        <end position="269"/>
    </location>
</feature>
<dbReference type="InterPro" id="IPR036236">
    <property type="entry name" value="Znf_C2H2_sf"/>
</dbReference>
<feature type="compositionally biased region" description="Basic and acidic residues" evidence="7">
    <location>
        <begin position="282"/>
        <end position="298"/>
    </location>
</feature>
<dbReference type="SMART" id="SM00355">
    <property type="entry name" value="ZnF_C2H2"/>
    <property type="match status" value="2"/>
</dbReference>
<feature type="domain" description="BTB" evidence="8">
    <location>
        <begin position="32"/>
        <end position="97"/>
    </location>
</feature>
<evidence type="ECO:0000256" key="4">
    <source>
        <dbReference type="ARBA" id="ARBA00022737"/>
    </source>
</evidence>
<feature type="compositionally biased region" description="Basic and acidic residues" evidence="7">
    <location>
        <begin position="243"/>
        <end position="255"/>
    </location>
</feature>
<dbReference type="EMBL" id="OU963862">
    <property type="protein sequence ID" value="CAH0381300.1"/>
    <property type="molecule type" value="Genomic_DNA"/>
</dbReference>
<comment type="subcellular location">
    <subcellularLocation>
        <location evidence="1">Nucleus</location>
    </subcellularLocation>
</comment>
<dbReference type="GO" id="GO:0006357">
    <property type="term" value="P:regulation of transcription by RNA polymerase II"/>
    <property type="evidence" value="ECO:0007669"/>
    <property type="project" value="TreeGrafter"/>
</dbReference>
<keyword evidence="2" id="KW-0217">Developmental protein</keyword>
<keyword evidence="6" id="KW-0862">Zinc</keyword>
<dbReference type="GO" id="GO:0005634">
    <property type="term" value="C:nucleus"/>
    <property type="evidence" value="ECO:0007669"/>
    <property type="project" value="UniProtKB-SubCell"/>
</dbReference>
<evidence type="ECO:0008006" key="12">
    <source>
        <dbReference type="Google" id="ProtNLM"/>
    </source>
</evidence>
<dbReference type="InterPro" id="IPR051095">
    <property type="entry name" value="Dros_DevTransReg"/>
</dbReference>
<dbReference type="Pfam" id="PF00651">
    <property type="entry name" value="BTB"/>
    <property type="match status" value="1"/>
</dbReference>
<feature type="compositionally biased region" description="Polar residues" evidence="7">
    <location>
        <begin position="308"/>
        <end position="318"/>
    </location>
</feature>
<dbReference type="CDD" id="cd18315">
    <property type="entry name" value="BTB_POZ_BAB-like"/>
    <property type="match status" value="1"/>
</dbReference>
<feature type="domain" description="C2H2-type" evidence="9">
    <location>
        <begin position="411"/>
        <end position="439"/>
    </location>
</feature>
<dbReference type="Proteomes" id="UP001152759">
    <property type="component" value="Chromosome 1"/>
</dbReference>
<dbReference type="GO" id="GO:0008270">
    <property type="term" value="F:zinc ion binding"/>
    <property type="evidence" value="ECO:0007669"/>
    <property type="project" value="UniProtKB-KW"/>
</dbReference>
<reference evidence="10" key="1">
    <citation type="submission" date="2021-12" db="EMBL/GenBank/DDBJ databases">
        <authorList>
            <person name="King R."/>
        </authorList>
    </citation>
    <scope>NUCLEOTIDE SEQUENCE</scope>
</reference>
<accession>A0A9P0EXS0</accession>
<dbReference type="PANTHER" id="PTHR23110">
    <property type="entry name" value="BTB DOMAIN TRANSCRIPTION FACTOR"/>
    <property type="match status" value="1"/>
</dbReference>
<dbReference type="SMART" id="SM00225">
    <property type="entry name" value="BTB"/>
    <property type="match status" value="1"/>
</dbReference>
<evidence type="ECO:0000313" key="10">
    <source>
        <dbReference type="EMBL" id="CAH0381300.1"/>
    </source>
</evidence>
<organism evidence="10 11">
    <name type="scientific">Bemisia tabaci</name>
    <name type="common">Sweetpotato whitefly</name>
    <name type="synonym">Aleurodes tabaci</name>
    <dbReference type="NCBI Taxonomy" id="7038"/>
    <lineage>
        <taxon>Eukaryota</taxon>
        <taxon>Metazoa</taxon>
        <taxon>Ecdysozoa</taxon>
        <taxon>Arthropoda</taxon>
        <taxon>Hexapoda</taxon>
        <taxon>Insecta</taxon>
        <taxon>Pterygota</taxon>
        <taxon>Neoptera</taxon>
        <taxon>Paraneoptera</taxon>
        <taxon>Hemiptera</taxon>
        <taxon>Sternorrhyncha</taxon>
        <taxon>Aleyrodoidea</taxon>
        <taxon>Aleyrodidae</taxon>
        <taxon>Aleyrodinae</taxon>
        <taxon>Bemisia</taxon>
    </lineage>
</organism>
<dbReference type="InterPro" id="IPR011333">
    <property type="entry name" value="SKP1/BTB/POZ_sf"/>
</dbReference>
<dbReference type="PROSITE" id="PS00028">
    <property type="entry name" value="ZINC_FINGER_C2H2_1"/>
    <property type="match status" value="2"/>
</dbReference>
<gene>
    <name evidence="10" type="ORF">BEMITA_LOCUS965</name>
</gene>
<dbReference type="PROSITE" id="PS50097">
    <property type="entry name" value="BTB"/>
    <property type="match status" value="1"/>
</dbReference>
<evidence type="ECO:0000259" key="8">
    <source>
        <dbReference type="PROSITE" id="PS50097"/>
    </source>
</evidence>
<evidence type="ECO:0000256" key="3">
    <source>
        <dbReference type="ARBA" id="ARBA00022723"/>
    </source>
</evidence>
<dbReference type="Gene3D" id="3.30.160.60">
    <property type="entry name" value="Classic Zinc Finger"/>
    <property type="match status" value="1"/>
</dbReference>
<feature type="domain" description="C2H2-type" evidence="9">
    <location>
        <begin position="441"/>
        <end position="469"/>
    </location>
</feature>
<keyword evidence="4" id="KW-0677">Repeat</keyword>
<dbReference type="Gene3D" id="3.30.710.10">
    <property type="entry name" value="Potassium Channel Kv1.1, Chain A"/>
    <property type="match status" value="1"/>
</dbReference>
<dbReference type="SUPFAM" id="SSF57667">
    <property type="entry name" value="beta-beta-alpha zinc fingers"/>
    <property type="match status" value="1"/>
</dbReference>
<feature type="compositionally biased region" description="Low complexity" evidence="7">
    <location>
        <begin position="191"/>
        <end position="213"/>
    </location>
</feature>
<name>A0A9P0EXS0_BEMTA</name>
<evidence type="ECO:0000256" key="6">
    <source>
        <dbReference type="PROSITE-ProRule" id="PRU00042"/>
    </source>
</evidence>
<keyword evidence="6" id="KW-0863">Zinc-finger</keyword>
<evidence type="ECO:0000256" key="7">
    <source>
        <dbReference type="SAM" id="MobiDB-lite"/>
    </source>
</evidence>
<dbReference type="GO" id="GO:0048813">
    <property type="term" value="P:dendrite morphogenesis"/>
    <property type="evidence" value="ECO:0007669"/>
    <property type="project" value="UniProtKB-ARBA"/>
</dbReference>
<dbReference type="InterPro" id="IPR000210">
    <property type="entry name" value="BTB/POZ_dom"/>
</dbReference>
<dbReference type="GO" id="GO:0061061">
    <property type="term" value="P:muscle structure development"/>
    <property type="evidence" value="ECO:0007669"/>
    <property type="project" value="UniProtKB-ARBA"/>
</dbReference>
<sequence length="508" mass="57034">MGDLQHYCLRWNNYQSSITSAFENLRDDEDFVDVTLACDGKSLKAHRVVLSACSPYFRELLKSTPCKHPVIVLQDVVFDDLHALVEFIYHGEVNVHQKNLSTFLKTAEVLRVSGLTQQSDSYSETSFHPTDKSFHCAPVTEERASPLLSRHRRSSSNVSQQRIHRGSPESRDTPDSLENSPLPLKRSKLMSSDNNLNNINNNNNNIHSNISNSKEAKNDEEMAQNLSRTSGTRESDEDIDEKESDKERERDKESRDEDEPPVDFSISLKSNLMVTKRRCDFYDRSKNSPSRDDIKSEPMDLVPAKPTNACNSDSNDSVDISAVSESAGSGIQHLSVCDHEDSFQGAQNYLDSKLFAATSSFNFSMAAALAADSLAGMNSQNHPGNVDSLAGTSSQGLIMPPPMSGGINEPQDCPYCRRTFSCYYSLKRHFQDKHERSDTLYVCEFCHRRYRTKNSLTTHKSLQHRGTSGMLKRLLKTSSLSQSGIPDLQATSVLFENMPYSNQQQKNC</sequence>
<keyword evidence="3" id="KW-0479">Metal-binding</keyword>
<dbReference type="GO" id="GO:0030707">
    <property type="term" value="P:follicle cell of egg chamber development"/>
    <property type="evidence" value="ECO:0007669"/>
    <property type="project" value="UniProtKB-ARBA"/>
</dbReference>
<dbReference type="AlphaFoldDB" id="A0A9P0EXS0"/>
<evidence type="ECO:0000256" key="2">
    <source>
        <dbReference type="ARBA" id="ARBA00022473"/>
    </source>
</evidence>
<evidence type="ECO:0000259" key="9">
    <source>
        <dbReference type="PROSITE" id="PS50157"/>
    </source>
</evidence>
<dbReference type="GO" id="GO:0007423">
    <property type="term" value="P:sensory organ development"/>
    <property type="evidence" value="ECO:0007669"/>
    <property type="project" value="UniProtKB-ARBA"/>
</dbReference>
<dbReference type="PROSITE" id="PS50157">
    <property type="entry name" value="ZINC_FINGER_C2H2_2"/>
    <property type="match status" value="2"/>
</dbReference>
<dbReference type="FunFam" id="3.30.710.10:FF:000118">
    <property type="entry name" value="Abrupt, isoform B"/>
    <property type="match status" value="1"/>
</dbReference>
<evidence type="ECO:0000256" key="5">
    <source>
        <dbReference type="ARBA" id="ARBA00023242"/>
    </source>
</evidence>
<proteinExistence type="predicted"/>
<keyword evidence="5" id="KW-0539">Nucleus</keyword>
<evidence type="ECO:0000256" key="1">
    <source>
        <dbReference type="ARBA" id="ARBA00004123"/>
    </source>
</evidence>
<feature type="region of interest" description="Disordered" evidence="7">
    <location>
        <begin position="282"/>
        <end position="318"/>
    </location>
</feature>
<evidence type="ECO:0000313" key="11">
    <source>
        <dbReference type="Proteomes" id="UP001152759"/>
    </source>
</evidence>
<protein>
    <recommendedName>
        <fullName evidence="12">Broad-complex</fullName>
    </recommendedName>
</protein>
<dbReference type="SUPFAM" id="SSF54695">
    <property type="entry name" value="POZ domain"/>
    <property type="match status" value="1"/>
</dbReference>
<dbReference type="PANTHER" id="PTHR23110:SF99">
    <property type="entry name" value="BROAD-COMPLEX CORE PROTEIN ISOFORM 6"/>
    <property type="match status" value="1"/>
</dbReference>
<dbReference type="InterPro" id="IPR013087">
    <property type="entry name" value="Znf_C2H2_type"/>
</dbReference>